<feature type="region of interest" description="Disordered" evidence="2">
    <location>
        <begin position="1"/>
        <end position="26"/>
    </location>
</feature>
<gene>
    <name evidence="4" type="ORF">Tco_0988033</name>
</gene>
<evidence type="ECO:0000256" key="2">
    <source>
        <dbReference type="SAM" id="MobiDB-lite"/>
    </source>
</evidence>
<feature type="region of interest" description="Disordered" evidence="2">
    <location>
        <begin position="656"/>
        <end position="718"/>
    </location>
</feature>
<dbReference type="CDD" id="cd09272">
    <property type="entry name" value="RNase_HI_RT_Ty1"/>
    <property type="match status" value="1"/>
</dbReference>
<evidence type="ECO:0000313" key="4">
    <source>
        <dbReference type="EMBL" id="GJT52979.1"/>
    </source>
</evidence>
<feature type="compositionally biased region" description="Basic and acidic residues" evidence="2">
    <location>
        <begin position="784"/>
        <end position="797"/>
    </location>
</feature>
<keyword evidence="5" id="KW-1185">Reference proteome</keyword>
<dbReference type="SUPFAM" id="SSF56672">
    <property type="entry name" value="DNA/RNA polymerases"/>
    <property type="match status" value="1"/>
</dbReference>
<feature type="domain" description="Reverse transcriptase Ty1/copia-type" evidence="3">
    <location>
        <begin position="147"/>
        <end position="389"/>
    </location>
</feature>
<comment type="caution">
    <text evidence="4">The sequence shown here is derived from an EMBL/GenBank/DDBJ whole genome shotgun (WGS) entry which is preliminary data.</text>
</comment>
<dbReference type="PANTHER" id="PTHR11439">
    <property type="entry name" value="GAG-POL-RELATED RETROTRANSPOSON"/>
    <property type="match status" value="1"/>
</dbReference>
<name>A0ABQ5EQ76_9ASTR</name>
<protein>
    <submittedName>
        <fullName evidence="4">Ribonuclease H-like domain-containing protein</fullName>
    </submittedName>
</protein>
<evidence type="ECO:0000313" key="5">
    <source>
        <dbReference type="Proteomes" id="UP001151760"/>
    </source>
</evidence>
<feature type="compositionally biased region" description="Pro residues" evidence="2">
    <location>
        <begin position="706"/>
        <end position="716"/>
    </location>
</feature>
<proteinExistence type="predicted"/>
<reference evidence="4" key="1">
    <citation type="journal article" date="2022" name="Int. J. Mol. Sci.">
        <title>Draft Genome of Tanacetum Coccineum: Genomic Comparison of Closely Related Tanacetum-Family Plants.</title>
        <authorList>
            <person name="Yamashiro T."/>
            <person name="Shiraishi A."/>
            <person name="Nakayama K."/>
            <person name="Satake H."/>
        </authorList>
    </citation>
    <scope>NUCLEOTIDE SEQUENCE</scope>
</reference>
<feature type="compositionally biased region" description="Basic residues" evidence="2">
    <location>
        <begin position="761"/>
        <end position="770"/>
    </location>
</feature>
<accession>A0ABQ5EQ76</accession>
<sequence>MKIEESLNVTFDETPPPSKTSPLVGDDLDEDQAISIAKKKNLENDIEDETLEVDKIVNIKESKNHSLENDDIKNQFKQETNYNKSSEAHAFVSYVQKQRRTNHKDFHHCLFACFLSQHEPKKISEALEDESWVDAMQEELLQFEIQKVWILVDLPYGKKAIGTKWVYRNKKDERGVVVRNKARLVAQGHRQEEGIDYDEVFAPVARLEAIRIFLAFASYMGFIVYQMDVKSAFLYGKIDEEVYVSQPPGFQDPKSPQKVYKVVKALYGLHQAPRAWYATLSTFLLKNGYRRGTIDKTLFLKKDKHDIILVQVYVDDIIFGSTKKSWCDEFEALMKSRFQMSSMGELTFFLGLQVKQKLDGIFISQDKYVAEILKKFDFASVKTASTPIETQKPLVKDEEASDVDVHLYRSMIGSLMYVTASRPDIMFAVCACSRFQVTPKTSHLSAVKRIFRYLKGKPSLGLWYPRESSFDLESYSDSDYAGANLDRKSTTGGCQFLGRRLITWQCKKQTIVATSTTEAEYVAAASCCGQVLWIQNQMLDYGFNFMNTKIYIDNESNHFALLMNPVFIRRQSYCNQDTSFEMHMRRNSYRHITAKVAGKVVSISEASIRTDLIFNDADGIDSLPNQAIFNAIQRMGYEGDLSKVTPLFDTMLVQPTQDEGASSESQSVEQSSPSPTPTGDVPNESLPDSTSAQPSEVPFEQQPDHSPSPSPQPSPTPIVSDQAKEIKLLKAKITKLKKKATPVIKHFKAYQKRISKEQRQQRKSLSKKKRVQQESVSKQGRKNAKGDGKTSTEEQRTRPTSIRSTLTLKPLPKLDPKDKGKKKIEEENETESEDDDIPQAVKKFKQFENDEELARKVQEEWEAEEEKNKIAEEEAANEALIKNFDDVKARIEADRILAEKASKQKESNSLMKKEL</sequence>
<feature type="coiled-coil region" evidence="1">
    <location>
        <begin position="854"/>
        <end position="890"/>
    </location>
</feature>
<feature type="compositionally biased region" description="Low complexity" evidence="2">
    <location>
        <begin position="662"/>
        <end position="673"/>
    </location>
</feature>
<reference evidence="4" key="2">
    <citation type="submission" date="2022-01" db="EMBL/GenBank/DDBJ databases">
        <authorList>
            <person name="Yamashiro T."/>
            <person name="Shiraishi A."/>
            <person name="Satake H."/>
            <person name="Nakayama K."/>
        </authorList>
    </citation>
    <scope>NUCLEOTIDE SEQUENCE</scope>
</reference>
<dbReference type="InterPro" id="IPR013103">
    <property type="entry name" value="RVT_2"/>
</dbReference>
<dbReference type="InterPro" id="IPR043502">
    <property type="entry name" value="DNA/RNA_pol_sf"/>
</dbReference>
<feature type="region of interest" description="Disordered" evidence="2">
    <location>
        <begin position="747"/>
        <end position="840"/>
    </location>
</feature>
<evidence type="ECO:0000259" key="3">
    <source>
        <dbReference type="Pfam" id="PF07727"/>
    </source>
</evidence>
<feature type="compositionally biased region" description="Acidic residues" evidence="2">
    <location>
        <begin position="826"/>
        <end position="837"/>
    </location>
</feature>
<dbReference type="Pfam" id="PF07727">
    <property type="entry name" value="RVT_2"/>
    <property type="match status" value="1"/>
</dbReference>
<evidence type="ECO:0000256" key="1">
    <source>
        <dbReference type="SAM" id="Coils"/>
    </source>
</evidence>
<dbReference type="Proteomes" id="UP001151760">
    <property type="component" value="Unassembled WGS sequence"/>
</dbReference>
<organism evidence="4 5">
    <name type="scientific">Tanacetum coccineum</name>
    <dbReference type="NCBI Taxonomy" id="301880"/>
    <lineage>
        <taxon>Eukaryota</taxon>
        <taxon>Viridiplantae</taxon>
        <taxon>Streptophyta</taxon>
        <taxon>Embryophyta</taxon>
        <taxon>Tracheophyta</taxon>
        <taxon>Spermatophyta</taxon>
        <taxon>Magnoliopsida</taxon>
        <taxon>eudicotyledons</taxon>
        <taxon>Gunneridae</taxon>
        <taxon>Pentapetalae</taxon>
        <taxon>asterids</taxon>
        <taxon>campanulids</taxon>
        <taxon>Asterales</taxon>
        <taxon>Asteraceae</taxon>
        <taxon>Asteroideae</taxon>
        <taxon>Anthemideae</taxon>
        <taxon>Anthemidinae</taxon>
        <taxon>Tanacetum</taxon>
    </lineage>
</organism>
<dbReference type="EMBL" id="BQNB010016546">
    <property type="protein sequence ID" value="GJT52979.1"/>
    <property type="molecule type" value="Genomic_DNA"/>
</dbReference>
<dbReference type="PANTHER" id="PTHR11439:SF495">
    <property type="entry name" value="REVERSE TRANSCRIPTASE, RNA-DEPENDENT DNA POLYMERASE-RELATED"/>
    <property type="match status" value="1"/>
</dbReference>
<keyword evidence="1" id="KW-0175">Coiled coil</keyword>